<gene>
    <name evidence="1" type="ORF">Asulf_01831</name>
</gene>
<accession>N0BME4</accession>
<sequence length="54" mass="6391">MKMMISNSCYARLIEGSGTEILRKIRSKVEISEDEKRMMLDEIYAKRSERRGFC</sequence>
<dbReference type="GeneID" id="54768346"/>
<keyword evidence="2" id="KW-1185">Reference proteome</keyword>
<proteinExistence type="predicted"/>
<dbReference type="STRING" id="387631.Asulf_01831"/>
<name>N0BME4_9EURY</name>
<protein>
    <submittedName>
        <fullName evidence="1">Uncharacterized protein</fullName>
    </submittedName>
</protein>
<evidence type="ECO:0000313" key="2">
    <source>
        <dbReference type="Proteomes" id="UP000013307"/>
    </source>
</evidence>
<reference evidence="1 2" key="1">
    <citation type="journal article" date="2013" name="Genome Announc.">
        <title>Complete Genome Sequence of the Thermophilic and Facultatively Chemolithoautotrophic Sulfate Reducer Archaeoglobus sulfaticallidus Strain PM70-1T.</title>
        <authorList>
            <person name="Stokke R."/>
            <person name="Hocking W.P."/>
            <person name="Steinsbu B.O."/>
            <person name="Steen I.H."/>
        </authorList>
    </citation>
    <scope>NUCLEOTIDE SEQUENCE [LARGE SCALE GENOMIC DNA]</scope>
    <source>
        <strain evidence="1">PM70-1</strain>
    </source>
</reference>
<organism evidence="1 2">
    <name type="scientific">Archaeoglobus sulfaticallidus PM70-1</name>
    <dbReference type="NCBI Taxonomy" id="387631"/>
    <lineage>
        <taxon>Archaea</taxon>
        <taxon>Methanobacteriati</taxon>
        <taxon>Methanobacteriota</taxon>
        <taxon>Archaeoglobi</taxon>
        <taxon>Archaeoglobales</taxon>
        <taxon>Archaeoglobaceae</taxon>
        <taxon>Archaeoglobus</taxon>
    </lineage>
</organism>
<evidence type="ECO:0000313" key="1">
    <source>
        <dbReference type="EMBL" id="AGK61801.1"/>
    </source>
</evidence>
<dbReference type="KEGG" id="ast:Asulf_01831"/>
<dbReference type="Proteomes" id="UP000013307">
    <property type="component" value="Chromosome"/>
</dbReference>
<dbReference type="AlphaFoldDB" id="N0BME4"/>
<dbReference type="HOGENOM" id="CLU_3038847_0_0_2"/>
<dbReference type="RefSeq" id="WP_015591399.1">
    <property type="nucleotide sequence ID" value="NC_021169.1"/>
</dbReference>
<dbReference type="EMBL" id="CP005290">
    <property type="protein sequence ID" value="AGK61801.1"/>
    <property type="molecule type" value="Genomic_DNA"/>
</dbReference>